<dbReference type="InterPro" id="IPR055414">
    <property type="entry name" value="LRR_R13L4/SHOC2-like"/>
</dbReference>
<dbReference type="Gramene" id="TraesROB_scaffold_042779_01G000400.1">
    <property type="protein sequence ID" value="TraesROB_scaffold_042779_01G000400.1"/>
    <property type="gene ID" value="TraesROB_scaffold_042779_01G000400"/>
</dbReference>
<dbReference type="Pfam" id="PF23598">
    <property type="entry name" value="LRR_14"/>
    <property type="match status" value="1"/>
</dbReference>
<dbReference type="SMR" id="A0A3B6G281"/>
<sequence>MGINKRNSQELCSAIGRLSSLESLSLQSDGETGLSGHLDGLSSPPENLQSLKLIGNLVKLPEWIKGLKNLMKLKLEGSRISEHDAAVQVLGNLPNLATLRLLHDSFVGEEVRFSFSLCPEAFPSLKVLELNCIRNLKSVGFEGAAPKLELLQYSRGMGSPSVGLFSGLPYLLLSLKEFMLHWSDWRDTEFVEYLRGQLAENQNVPVLKR</sequence>
<keyword evidence="4" id="KW-1185">Reference proteome</keyword>
<dbReference type="AlphaFoldDB" id="A0A3B6G281"/>
<dbReference type="Gramene" id="TraesCLE_scaffold_033409_01G000300.1">
    <property type="protein sequence ID" value="TraesCLE_scaffold_033409_01G000300.1"/>
    <property type="gene ID" value="TraesCLE_scaffold_033409_01G000300"/>
</dbReference>
<dbReference type="InterPro" id="IPR032675">
    <property type="entry name" value="LRR_dom_sf"/>
</dbReference>
<dbReference type="SUPFAM" id="SSF52058">
    <property type="entry name" value="L domain-like"/>
    <property type="match status" value="1"/>
</dbReference>
<dbReference type="EnsemblPlants" id="TraesCS3B02G589200.1">
    <property type="protein sequence ID" value="TraesCS3B02G589200.1.cds1"/>
    <property type="gene ID" value="TraesCS3B02G589200"/>
</dbReference>
<evidence type="ECO:0000259" key="2">
    <source>
        <dbReference type="Pfam" id="PF23598"/>
    </source>
</evidence>
<dbReference type="Gramene" id="TraesWEE_scaffold_103345_01G000100.1">
    <property type="protein sequence ID" value="TraesWEE_scaffold_103345_01G000100.1"/>
    <property type="gene ID" value="TraesWEE_scaffold_103345_01G000100"/>
</dbReference>
<reference evidence="3" key="2">
    <citation type="submission" date="2018-10" db="UniProtKB">
        <authorList>
            <consortium name="EnsemblPlants"/>
        </authorList>
    </citation>
    <scope>IDENTIFICATION</scope>
</reference>
<dbReference type="OMA" id="LELNCIR"/>
<dbReference type="Proteomes" id="UP000019116">
    <property type="component" value="Chromosome 3B"/>
</dbReference>
<feature type="domain" description="Disease resistance R13L4/SHOC-2-like LRR" evidence="2">
    <location>
        <begin position="5"/>
        <end position="182"/>
    </location>
</feature>
<dbReference type="Gramene" id="TraesCAD_scaffold_020751_01G000300.1">
    <property type="protein sequence ID" value="TraesCAD_scaffold_020751_01G000300.1"/>
    <property type="gene ID" value="TraesCAD_scaffold_020751_01G000300"/>
</dbReference>
<protein>
    <recommendedName>
        <fullName evidence="2">Disease resistance R13L4/SHOC-2-like LRR domain-containing protein</fullName>
    </recommendedName>
</protein>
<dbReference type="Gramene" id="TraesCS3B02G589200.1">
    <property type="protein sequence ID" value="TraesCS3B02G589200.1.cds1"/>
    <property type="gene ID" value="TraesCS3B02G589200"/>
</dbReference>
<reference evidence="3" key="1">
    <citation type="submission" date="2018-08" db="EMBL/GenBank/DDBJ databases">
        <authorList>
            <person name="Rossello M."/>
        </authorList>
    </citation>
    <scope>NUCLEOTIDE SEQUENCE [LARGE SCALE GENOMIC DNA]</scope>
    <source>
        <strain evidence="3">cv. Chinese Spring</strain>
    </source>
</reference>
<evidence type="ECO:0000256" key="1">
    <source>
        <dbReference type="ARBA" id="ARBA00022737"/>
    </source>
</evidence>
<dbReference type="Gramene" id="TraesCS3B03G1473200.1">
    <property type="protein sequence ID" value="TraesCS3B03G1473200.1.CDS1"/>
    <property type="gene ID" value="TraesCS3B03G1473200"/>
</dbReference>
<name>A0A3B6G281_WHEAT</name>
<keyword evidence="1" id="KW-0677">Repeat</keyword>
<organism evidence="3">
    <name type="scientific">Triticum aestivum</name>
    <name type="common">Wheat</name>
    <dbReference type="NCBI Taxonomy" id="4565"/>
    <lineage>
        <taxon>Eukaryota</taxon>
        <taxon>Viridiplantae</taxon>
        <taxon>Streptophyta</taxon>
        <taxon>Embryophyta</taxon>
        <taxon>Tracheophyta</taxon>
        <taxon>Spermatophyta</taxon>
        <taxon>Magnoliopsida</taxon>
        <taxon>Liliopsida</taxon>
        <taxon>Poales</taxon>
        <taxon>Poaceae</taxon>
        <taxon>BOP clade</taxon>
        <taxon>Pooideae</taxon>
        <taxon>Triticodae</taxon>
        <taxon>Triticeae</taxon>
        <taxon>Triticinae</taxon>
        <taxon>Triticum</taxon>
    </lineage>
</organism>
<evidence type="ECO:0000313" key="4">
    <source>
        <dbReference type="Proteomes" id="UP000019116"/>
    </source>
</evidence>
<evidence type="ECO:0000313" key="3">
    <source>
        <dbReference type="EnsemblPlants" id="TraesCS3B02G589200.1.cds1"/>
    </source>
</evidence>
<accession>A0A3B6G281</accession>
<dbReference type="Gene3D" id="3.80.10.10">
    <property type="entry name" value="Ribonuclease Inhibitor"/>
    <property type="match status" value="1"/>
</dbReference>
<proteinExistence type="predicted"/>
<dbReference type="OrthoDB" id="687531at2759"/>